<evidence type="ECO:0000313" key="4">
    <source>
        <dbReference type="EMBL" id="ORY29531.1"/>
    </source>
</evidence>
<sequence length="389" mass="42453">MLDVSLPELQAHFENLKDAIILITGGAAGFGRATAVTAARHGSKVVIADISSKAISSTIKLMTDEGLQCCAPPNPTDVTKAESLRTAFEICMTTYGRPPDIVFANAGVTRDDWFEDELEVAATKTQPAHPREPRDKTIAVNLDGALRTAEMAREYWAASPLKQGQKKRRLVIMSSMGGQTAIPGAAFYSTSKHALLGYCKGLWADLEPQGDKAEYEVHVICPFFANTSLQRREALLVLAGFPLVPVDLVVNSMLFVASKPTSTSPGTVILLPDDNVPAMAEWNEYNPLSLEWSHKMDARSTRYSTWTKVNGFRRFWKDVARNYFGISEVKLSLVTFLAIFTVGILSKGIAKGISTLPVWSTMTTGALLGLITSVRRGNKTKLKTKSARP</sequence>
<feature type="transmembrane region" description="Helical" evidence="3">
    <location>
        <begin position="331"/>
        <end position="350"/>
    </location>
</feature>
<dbReference type="OrthoDB" id="5371740at2759"/>
<evidence type="ECO:0000256" key="2">
    <source>
        <dbReference type="ARBA" id="ARBA00023002"/>
    </source>
</evidence>
<dbReference type="GO" id="GO:0016616">
    <property type="term" value="F:oxidoreductase activity, acting on the CH-OH group of donors, NAD or NADP as acceptor"/>
    <property type="evidence" value="ECO:0007669"/>
    <property type="project" value="TreeGrafter"/>
</dbReference>
<dbReference type="EMBL" id="MCFC01000025">
    <property type="protein sequence ID" value="ORY29531.1"/>
    <property type="molecule type" value="Genomic_DNA"/>
</dbReference>
<dbReference type="InterPro" id="IPR036291">
    <property type="entry name" value="NAD(P)-bd_dom_sf"/>
</dbReference>
<protein>
    <recommendedName>
        <fullName evidence="6">NAD(P)-binding protein</fullName>
    </recommendedName>
</protein>
<keyword evidence="5" id="KW-1185">Reference proteome</keyword>
<dbReference type="STRING" id="71784.A0A1Y2B3Y0"/>
<keyword evidence="3" id="KW-0472">Membrane</keyword>
<dbReference type="InParanoid" id="A0A1Y2B3Y0"/>
<dbReference type="Pfam" id="PF00106">
    <property type="entry name" value="adh_short"/>
    <property type="match status" value="1"/>
</dbReference>
<keyword evidence="2" id="KW-0560">Oxidoreductase</keyword>
<dbReference type="Proteomes" id="UP000193986">
    <property type="component" value="Unassembled WGS sequence"/>
</dbReference>
<organism evidence="4 5">
    <name type="scientific">Naematelia encephala</name>
    <dbReference type="NCBI Taxonomy" id="71784"/>
    <lineage>
        <taxon>Eukaryota</taxon>
        <taxon>Fungi</taxon>
        <taxon>Dikarya</taxon>
        <taxon>Basidiomycota</taxon>
        <taxon>Agaricomycotina</taxon>
        <taxon>Tremellomycetes</taxon>
        <taxon>Tremellales</taxon>
        <taxon>Naemateliaceae</taxon>
        <taxon>Naematelia</taxon>
    </lineage>
</organism>
<dbReference type="AlphaFoldDB" id="A0A1Y2B3Y0"/>
<reference evidence="4 5" key="1">
    <citation type="submission" date="2016-07" db="EMBL/GenBank/DDBJ databases">
        <title>Pervasive Adenine N6-methylation of Active Genes in Fungi.</title>
        <authorList>
            <consortium name="DOE Joint Genome Institute"/>
            <person name="Mondo S.J."/>
            <person name="Dannebaum R.O."/>
            <person name="Kuo R.C."/>
            <person name="Labutti K."/>
            <person name="Haridas S."/>
            <person name="Kuo A."/>
            <person name="Salamov A."/>
            <person name="Ahrendt S.R."/>
            <person name="Lipzen A."/>
            <person name="Sullivan W."/>
            <person name="Andreopoulos W.B."/>
            <person name="Clum A."/>
            <person name="Lindquist E."/>
            <person name="Daum C."/>
            <person name="Ramamoorthy G.K."/>
            <person name="Gryganskyi A."/>
            <person name="Culley D."/>
            <person name="Magnuson J.K."/>
            <person name="James T.Y."/>
            <person name="O'Malley M.A."/>
            <person name="Stajich J.E."/>
            <person name="Spatafora J.W."/>
            <person name="Visel A."/>
            <person name="Grigoriev I.V."/>
        </authorList>
    </citation>
    <scope>NUCLEOTIDE SEQUENCE [LARGE SCALE GENOMIC DNA]</scope>
    <source>
        <strain evidence="4 5">68-887.2</strain>
    </source>
</reference>
<dbReference type="PRINTS" id="PR00081">
    <property type="entry name" value="GDHRDH"/>
</dbReference>
<evidence type="ECO:0000256" key="1">
    <source>
        <dbReference type="ARBA" id="ARBA00006484"/>
    </source>
</evidence>
<evidence type="ECO:0000256" key="3">
    <source>
        <dbReference type="SAM" id="Phobius"/>
    </source>
</evidence>
<dbReference type="GO" id="GO:0005737">
    <property type="term" value="C:cytoplasm"/>
    <property type="evidence" value="ECO:0007669"/>
    <property type="project" value="TreeGrafter"/>
</dbReference>
<proteinExistence type="inferred from homology"/>
<evidence type="ECO:0000313" key="5">
    <source>
        <dbReference type="Proteomes" id="UP000193986"/>
    </source>
</evidence>
<keyword evidence="3" id="KW-0812">Transmembrane</keyword>
<dbReference type="Gene3D" id="3.40.50.720">
    <property type="entry name" value="NAD(P)-binding Rossmann-like Domain"/>
    <property type="match status" value="1"/>
</dbReference>
<dbReference type="PANTHER" id="PTHR44229:SF4">
    <property type="entry name" value="15-HYDROXYPROSTAGLANDIN DEHYDROGENASE [NAD(+)]"/>
    <property type="match status" value="1"/>
</dbReference>
<feature type="transmembrane region" description="Helical" evidence="3">
    <location>
        <begin position="234"/>
        <end position="257"/>
    </location>
</feature>
<dbReference type="PANTHER" id="PTHR44229">
    <property type="entry name" value="15-HYDROXYPROSTAGLANDIN DEHYDROGENASE [NAD(+)]"/>
    <property type="match status" value="1"/>
</dbReference>
<evidence type="ECO:0008006" key="6">
    <source>
        <dbReference type="Google" id="ProtNLM"/>
    </source>
</evidence>
<dbReference type="InterPro" id="IPR002347">
    <property type="entry name" value="SDR_fam"/>
</dbReference>
<accession>A0A1Y2B3Y0</accession>
<gene>
    <name evidence="4" type="ORF">BCR39DRAFT_531991</name>
</gene>
<feature type="transmembrane region" description="Helical" evidence="3">
    <location>
        <begin position="356"/>
        <end position="374"/>
    </location>
</feature>
<comment type="similarity">
    <text evidence="1">Belongs to the short-chain dehydrogenases/reductases (SDR) family.</text>
</comment>
<comment type="caution">
    <text evidence="4">The sequence shown here is derived from an EMBL/GenBank/DDBJ whole genome shotgun (WGS) entry which is preliminary data.</text>
</comment>
<name>A0A1Y2B3Y0_9TREE</name>
<keyword evidence="3" id="KW-1133">Transmembrane helix</keyword>
<dbReference type="SUPFAM" id="SSF51735">
    <property type="entry name" value="NAD(P)-binding Rossmann-fold domains"/>
    <property type="match status" value="1"/>
</dbReference>